<reference evidence="4" key="1">
    <citation type="submission" date="2020-06" db="EMBL/GenBank/DDBJ databases">
        <title>Stable isotope informed genome-resolved metagenomics uncovers potential trophic interactions in rhizosphere soil.</title>
        <authorList>
            <person name="Starr E.P."/>
            <person name="Shi S."/>
            <person name="Blazewicz S.J."/>
            <person name="Koch B.J."/>
            <person name="Probst A.J."/>
            <person name="Hungate B.A."/>
            <person name="Pett-Ridge J."/>
            <person name="Firestone M.K."/>
            <person name="Banfield J.F."/>
        </authorList>
    </citation>
    <scope>NUCLEOTIDE SEQUENCE</scope>
    <source>
        <strain evidence="4">YM_69_17</strain>
    </source>
</reference>
<proteinExistence type="predicted"/>
<dbReference type="PROSITE" id="PS50005">
    <property type="entry name" value="TPR"/>
    <property type="match status" value="2"/>
</dbReference>
<comment type="caution">
    <text evidence="4">The sequence shown here is derived from an EMBL/GenBank/DDBJ whole genome shotgun (WGS) entry which is preliminary data.</text>
</comment>
<sequence>MTRIPSRLAALIVLPWLSACGVFGGDSQTAHREPSPADTLPQAAPLDAENSRDLYLGIVDKLRQGGKSRAALAYLDDYDNRHPGDARAQVLRGDAFLDIQDYTRAEAIYRELVNGDQAAAAYDGLGRVAAGRGDWAKARAQFHEAVRREPINVKYLNDLGFAEMRIASYDEALFTLRQATELAPENAQVRNNLILCLDVAGQGDAAKAMLRRITSAPERRAVEQMVKTARSQMRGPTSAGTGTAAPRRLAQASENQP</sequence>
<dbReference type="SMART" id="SM00028">
    <property type="entry name" value="TPR"/>
    <property type="match status" value="2"/>
</dbReference>
<dbReference type="EMBL" id="JAEKLZ010000174">
    <property type="protein sequence ID" value="MBW8725522.1"/>
    <property type="molecule type" value="Genomic_DNA"/>
</dbReference>
<evidence type="ECO:0000256" key="3">
    <source>
        <dbReference type="SAM" id="SignalP"/>
    </source>
</evidence>
<evidence type="ECO:0000313" key="4">
    <source>
        <dbReference type="EMBL" id="MBW8725522.1"/>
    </source>
</evidence>
<protein>
    <submittedName>
        <fullName evidence="4">Tetratricopeptide repeat protein</fullName>
    </submittedName>
</protein>
<feature type="region of interest" description="Disordered" evidence="2">
    <location>
        <begin position="227"/>
        <end position="257"/>
    </location>
</feature>
<keyword evidence="3" id="KW-0732">Signal</keyword>
<dbReference type="Pfam" id="PF14559">
    <property type="entry name" value="TPR_19"/>
    <property type="match status" value="1"/>
</dbReference>
<feature type="compositionally biased region" description="Polar residues" evidence="2">
    <location>
        <begin position="229"/>
        <end position="241"/>
    </location>
</feature>
<evidence type="ECO:0000313" key="5">
    <source>
        <dbReference type="Proteomes" id="UP000700706"/>
    </source>
</evidence>
<dbReference type="AlphaFoldDB" id="A0A952FJA1"/>
<dbReference type="Proteomes" id="UP000700706">
    <property type="component" value="Unassembled WGS sequence"/>
</dbReference>
<dbReference type="Gene3D" id="1.25.40.10">
    <property type="entry name" value="Tetratricopeptide repeat domain"/>
    <property type="match status" value="2"/>
</dbReference>
<feature type="repeat" description="TPR" evidence="1">
    <location>
        <begin position="153"/>
        <end position="186"/>
    </location>
</feature>
<organism evidence="4 5">
    <name type="scientific">Inquilinus limosus</name>
    <dbReference type="NCBI Taxonomy" id="171674"/>
    <lineage>
        <taxon>Bacteria</taxon>
        <taxon>Pseudomonadati</taxon>
        <taxon>Pseudomonadota</taxon>
        <taxon>Alphaproteobacteria</taxon>
        <taxon>Rhodospirillales</taxon>
        <taxon>Rhodospirillaceae</taxon>
        <taxon>Inquilinus</taxon>
    </lineage>
</organism>
<dbReference type="PROSITE" id="PS51257">
    <property type="entry name" value="PROKAR_LIPOPROTEIN"/>
    <property type="match status" value="1"/>
</dbReference>
<feature type="chain" id="PRO_5037878446" evidence="3">
    <location>
        <begin position="25"/>
        <end position="257"/>
    </location>
</feature>
<feature type="repeat" description="TPR" evidence="1">
    <location>
        <begin position="119"/>
        <end position="152"/>
    </location>
</feature>
<dbReference type="Pfam" id="PF13432">
    <property type="entry name" value="TPR_16"/>
    <property type="match status" value="1"/>
</dbReference>
<dbReference type="SUPFAM" id="SSF48452">
    <property type="entry name" value="TPR-like"/>
    <property type="match status" value="1"/>
</dbReference>
<evidence type="ECO:0000256" key="1">
    <source>
        <dbReference type="PROSITE-ProRule" id="PRU00339"/>
    </source>
</evidence>
<gene>
    <name evidence="4" type="ORF">JF625_10255</name>
</gene>
<evidence type="ECO:0000256" key="2">
    <source>
        <dbReference type="SAM" id="MobiDB-lite"/>
    </source>
</evidence>
<dbReference type="InterPro" id="IPR011990">
    <property type="entry name" value="TPR-like_helical_dom_sf"/>
</dbReference>
<name>A0A952FJA1_9PROT</name>
<accession>A0A952FJA1</accession>
<feature type="signal peptide" evidence="3">
    <location>
        <begin position="1"/>
        <end position="24"/>
    </location>
</feature>
<dbReference type="InterPro" id="IPR019734">
    <property type="entry name" value="TPR_rpt"/>
</dbReference>
<keyword evidence="1" id="KW-0802">TPR repeat</keyword>